<keyword evidence="1" id="KW-0812">Transmembrane</keyword>
<evidence type="ECO:0000256" key="1">
    <source>
        <dbReference type="SAM" id="Phobius"/>
    </source>
</evidence>
<dbReference type="AlphaFoldDB" id="A0A1G1XY06"/>
<dbReference type="Proteomes" id="UP000178240">
    <property type="component" value="Unassembled WGS sequence"/>
</dbReference>
<evidence type="ECO:0000313" key="3">
    <source>
        <dbReference type="Proteomes" id="UP000178240"/>
    </source>
</evidence>
<keyword evidence="1" id="KW-0472">Membrane</keyword>
<sequence>MSRRNKIIVIVAGVLLLLILFLVWWFLTNNRPSVIITNQSGFGQLPQKLPVDLPTVSGADQPAASAPVQDQQVESALKAVAKTFTERFGSYSNQSNFENFEDLQSLMTVKMKNWVNDYALAEQVKLDQNQGYYGITTLAVSVKITSFDDSAGQADITVSTQRQESRGDTSNPRIFYQNLLLKLVKTQDSWQVDEASWQ</sequence>
<accession>A0A1G1XY06</accession>
<comment type="caution">
    <text evidence="2">The sequence shown here is derived from an EMBL/GenBank/DDBJ whole genome shotgun (WGS) entry which is preliminary data.</text>
</comment>
<name>A0A1G1XY06_9BACT</name>
<evidence type="ECO:0008006" key="4">
    <source>
        <dbReference type="Google" id="ProtNLM"/>
    </source>
</evidence>
<reference evidence="2 3" key="1">
    <citation type="journal article" date="2016" name="Nat. Commun.">
        <title>Thousands of microbial genomes shed light on interconnected biogeochemical processes in an aquifer system.</title>
        <authorList>
            <person name="Anantharaman K."/>
            <person name="Brown C.T."/>
            <person name="Hug L.A."/>
            <person name="Sharon I."/>
            <person name="Castelle C.J."/>
            <person name="Probst A.J."/>
            <person name="Thomas B.C."/>
            <person name="Singh A."/>
            <person name="Wilkins M.J."/>
            <person name="Karaoz U."/>
            <person name="Brodie E.L."/>
            <person name="Williams K.H."/>
            <person name="Hubbard S.S."/>
            <person name="Banfield J.F."/>
        </authorList>
    </citation>
    <scope>NUCLEOTIDE SEQUENCE [LARGE SCALE GENOMIC DNA]</scope>
</reference>
<keyword evidence="1" id="KW-1133">Transmembrane helix</keyword>
<feature type="transmembrane region" description="Helical" evidence="1">
    <location>
        <begin position="7"/>
        <end position="27"/>
    </location>
</feature>
<gene>
    <name evidence="2" type="ORF">A2744_02645</name>
</gene>
<dbReference type="EMBL" id="MHIE01000029">
    <property type="protein sequence ID" value="OGY45003.1"/>
    <property type="molecule type" value="Genomic_DNA"/>
</dbReference>
<dbReference type="STRING" id="1797535.A2744_02645"/>
<proteinExistence type="predicted"/>
<evidence type="ECO:0000313" key="2">
    <source>
        <dbReference type="EMBL" id="OGY45003.1"/>
    </source>
</evidence>
<organism evidence="2 3">
    <name type="scientific">Candidatus Buchananbacteria bacterium RIFCSPHIGHO2_01_FULL_44_11</name>
    <dbReference type="NCBI Taxonomy" id="1797535"/>
    <lineage>
        <taxon>Bacteria</taxon>
        <taxon>Candidatus Buchananiibacteriota</taxon>
    </lineage>
</organism>
<protein>
    <recommendedName>
        <fullName evidence="4">Tim44-like domain-containing protein</fullName>
    </recommendedName>
</protein>